<comment type="function">
    <text evidence="5">Involved in correct processing of both the 5' and 3' ends of 23S rRNA precursor. Processes 30S rRNA precursor transcript even in absence of ribonuclease 3 (Rnc); Rnc processes 30S rRNA into smaller rRNA precursors.</text>
</comment>
<dbReference type="HAMAP" id="MF_01468">
    <property type="entry name" value="RNase_Mini_III"/>
    <property type="match status" value="1"/>
</dbReference>
<comment type="similarity">
    <text evidence="5">Belongs to the MrnC RNase family.</text>
</comment>
<organism evidence="7">
    <name type="scientific">Candidatus Enterococcus dunnyi</name>
    <dbReference type="NCBI Taxonomy" id="1834192"/>
    <lineage>
        <taxon>Bacteria</taxon>
        <taxon>Bacillati</taxon>
        <taxon>Bacillota</taxon>
        <taxon>Bacilli</taxon>
        <taxon>Lactobacillales</taxon>
        <taxon>Enterococcaceae</taxon>
        <taxon>Enterococcus</taxon>
    </lineage>
</organism>
<reference evidence="8" key="2">
    <citation type="submission" date="2017-05" db="EMBL/GenBank/DDBJ databases">
        <authorList>
            <consortium name="The Broad Institute Genomics Platform"/>
            <consortium name="The Broad Institute Genomic Center for Infectious Diseases"/>
            <person name="Earl A."/>
            <person name="Manson A."/>
            <person name="Schwartman J."/>
            <person name="Gilmore M."/>
            <person name="Abouelleil A."/>
            <person name="Cao P."/>
            <person name="Chapman S."/>
            <person name="Cusick C."/>
            <person name="Shea T."/>
            <person name="Young S."/>
            <person name="Neafsey D."/>
            <person name="Nusbaum C."/>
            <person name="Birren B."/>
        </authorList>
    </citation>
    <scope>NUCLEOTIDE SEQUENCE</scope>
    <source>
        <strain evidence="8">9D6_DIV0238</strain>
    </source>
</reference>
<evidence type="ECO:0000256" key="5">
    <source>
        <dbReference type="HAMAP-Rule" id="MF_01468"/>
    </source>
</evidence>
<dbReference type="RefSeq" id="WP_087641705.1">
    <property type="nucleotide sequence ID" value="NZ_CP147246.1"/>
</dbReference>
<dbReference type="PIRSF" id="PIRSF005520">
    <property type="entry name" value="UCP005520"/>
    <property type="match status" value="1"/>
</dbReference>
<dbReference type="PANTHER" id="PTHR34276">
    <property type="entry name" value="MINI-RIBONUCLEASE 3"/>
    <property type="match status" value="1"/>
</dbReference>
<dbReference type="GO" id="GO:0004525">
    <property type="term" value="F:ribonuclease III activity"/>
    <property type="evidence" value="ECO:0007669"/>
    <property type="project" value="InterPro"/>
</dbReference>
<dbReference type="SUPFAM" id="SSF69065">
    <property type="entry name" value="RNase III domain-like"/>
    <property type="match status" value="1"/>
</dbReference>
<name>A0A200IZC1_9ENTE</name>
<keyword evidence="5" id="KW-0694">RNA-binding</keyword>
<dbReference type="EMBL" id="NIBQ01000003">
    <property type="protein sequence ID" value="OUZ30322.1"/>
    <property type="molecule type" value="Genomic_DNA"/>
</dbReference>
<evidence type="ECO:0000256" key="2">
    <source>
        <dbReference type="ARBA" id="ARBA00022722"/>
    </source>
</evidence>
<keyword evidence="1 5" id="KW-0698">rRNA processing</keyword>
<keyword evidence="2 5" id="KW-0540">Nuclease</keyword>
<dbReference type="PANTHER" id="PTHR34276:SF1">
    <property type="entry name" value="MINI-RIBONUCLEASE 3"/>
    <property type="match status" value="1"/>
</dbReference>
<keyword evidence="5" id="KW-0690">Ribosome biogenesis</keyword>
<keyword evidence="4 5" id="KW-0378">Hydrolase</keyword>
<dbReference type="Proteomes" id="UP000196151">
    <property type="component" value="Chromosome"/>
</dbReference>
<gene>
    <name evidence="5" type="primary">mrnC</name>
    <name evidence="8" type="ORF">A5889_001930</name>
    <name evidence="7" type="ORF">A5889_002610</name>
</gene>
<evidence type="ECO:0000256" key="3">
    <source>
        <dbReference type="ARBA" id="ARBA00022759"/>
    </source>
</evidence>
<comment type="cofactor">
    <cofactor evidence="5">
        <name>Mg(2+)</name>
        <dbReference type="ChEBI" id="CHEBI:18420"/>
    </cofactor>
</comment>
<proteinExistence type="inferred from homology"/>
<comment type="subunit">
    <text evidence="5">Homodimer.</text>
</comment>
<evidence type="ECO:0000313" key="7">
    <source>
        <dbReference type="EMBL" id="OUZ30322.1"/>
    </source>
</evidence>
<dbReference type="EC" id="3.1.26.-" evidence="5"/>
<evidence type="ECO:0000313" key="8">
    <source>
        <dbReference type="EMBL" id="WYJ94417.1"/>
    </source>
</evidence>
<dbReference type="Gene3D" id="1.10.1520.10">
    <property type="entry name" value="Ribonuclease III domain"/>
    <property type="match status" value="1"/>
</dbReference>
<feature type="active site" evidence="5">
    <location>
        <position position="17"/>
    </location>
</feature>
<dbReference type="GO" id="GO:0006364">
    <property type="term" value="P:rRNA processing"/>
    <property type="evidence" value="ECO:0007669"/>
    <property type="project" value="UniProtKB-UniRule"/>
</dbReference>
<evidence type="ECO:0000256" key="1">
    <source>
        <dbReference type="ARBA" id="ARBA00022552"/>
    </source>
</evidence>
<evidence type="ECO:0000256" key="4">
    <source>
        <dbReference type="ARBA" id="ARBA00022801"/>
    </source>
</evidence>
<feature type="domain" description="RNase III" evidence="6">
    <location>
        <begin position="11"/>
        <end position="110"/>
    </location>
</feature>
<dbReference type="InterPro" id="IPR000999">
    <property type="entry name" value="RNase_III_dom"/>
</dbReference>
<keyword evidence="9" id="KW-1185">Reference proteome</keyword>
<dbReference type="InterPro" id="IPR008226">
    <property type="entry name" value="Mini3_fam"/>
</dbReference>
<keyword evidence="5" id="KW-0963">Cytoplasm</keyword>
<comment type="subcellular location">
    <subcellularLocation>
        <location evidence="5">Cytoplasm</location>
    </subcellularLocation>
</comment>
<evidence type="ECO:0000313" key="9">
    <source>
        <dbReference type="Proteomes" id="UP000196151"/>
    </source>
</evidence>
<reference evidence="8" key="3">
    <citation type="submission" date="2024-03" db="EMBL/GenBank/DDBJ databases">
        <title>The Genome Sequence of Enterococcus sp. DIV0238c.</title>
        <authorList>
            <consortium name="The Broad Institute Genomics Platform"/>
            <consortium name="The Broad Institute Microbial Omics Core"/>
            <consortium name="The Broad Institute Genomic Center for Infectious Diseases"/>
            <person name="Earl A."/>
            <person name="Manson A."/>
            <person name="Gilmore M."/>
            <person name="Schwartman J."/>
            <person name="Shea T."/>
            <person name="Abouelleil A."/>
            <person name="Cao P."/>
            <person name="Chapman S."/>
            <person name="Cusick C."/>
            <person name="Young S."/>
            <person name="Neafsey D."/>
            <person name="Nusbaum C."/>
            <person name="Birren B."/>
        </authorList>
    </citation>
    <scope>NUCLEOTIDE SEQUENCE</scope>
    <source>
        <strain evidence="8">9D6_DIV0238</strain>
    </source>
</reference>
<dbReference type="EMBL" id="CP147246">
    <property type="protein sequence ID" value="WYJ94417.1"/>
    <property type="molecule type" value="Genomic_DNA"/>
</dbReference>
<dbReference type="InterPro" id="IPR036389">
    <property type="entry name" value="RNase_III_sf"/>
</dbReference>
<sequence>MRDYTQLNGLALAYVGDAIYEIYIRDYLVEQGQTKPNTLHRMATHYVSAKAQAFLIQAMLEEKLLNETEETMYKRGRNTKSHTSAKNADITTYRIATGFESLMGYLHLTKQTERLEELIDWCIKKVGEKDA</sequence>
<keyword evidence="5" id="KW-0460">Magnesium</keyword>
<dbReference type="GO" id="GO:0005737">
    <property type="term" value="C:cytoplasm"/>
    <property type="evidence" value="ECO:0007669"/>
    <property type="project" value="UniProtKB-SubCell"/>
</dbReference>
<protein>
    <recommendedName>
        <fullName evidence="5">Mini-ribonuclease 3</fullName>
        <shortName evidence="5">Mini-3</shortName>
        <shortName evidence="5">Mini-RNase 3</shortName>
        <ecNumber evidence="5">3.1.26.-</ecNumber>
    </recommendedName>
    <alternativeName>
        <fullName evidence="5">Mini-RNase III</fullName>
        <shortName evidence="5">Mini-III</shortName>
    </alternativeName>
</protein>
<keyword evidence="3 5" id="KW-0255">Endonuclease</keyword>
<dbReference type="CDD" id="cd00593">
    <property type="entry name" value="RIBOc"/>
    <property type="match status" value="1"/>
</dbReference>
<accession>A0A200IZC1</accession>
<reference evidence="7" key="1">
    <citation type="submission" date="2017-05" db="EMBL/GenBank/DDBJ databases">
        <title>The Genome Sequence of Enterococcus sp. 9D6_DIV0238.</title>
        <authorList>
            <consortium name="The Broad Institute Genomics Platform"/>
            <consortium name="The Broad Institute Genomic Center for Infectious Diseases"/>
            <person name="Earl A."/>
            <person name="Manson A."/>
            <person name="Schwartman J."/>
            <person name="Gilmore M."/>
            <person name="Abouelleil A."/>
            <person name="Cao P."/>
            <person name="Chapman S."/>
            <person name="Cusick C."/>
            <person name="Shea T."/>
            <person name="Young S."/>
            <person name="Neafsey D."/>
            <person name="Nusbaum C."/>
            <person name="Birren B."/>
        </authorList>
    </citation>
    <scope>NUCLEOTIDE SEQUENCE [LARGE SCALE GENOMIC DNA]</scope>
    <source>
        <strain evidence="7">9D6_DIV0238</strain>
    </source>
</reference>
<keyword evidence="5" id="KW-0699">rRNA-binding</keyword>
<dbReference type="AlphaFoldDB" id="A0A200IZC1"/>
<dbReference type="GO" id="GO:0019843">
    <property type="term" value="F:rRNA binding"/>
    <property type="evidence" value="ECO:0007669"/>
    <property type="project" value="UniProtKB-UniRule"/>
</dbReference>
<evidence type="ECO:0000259" key="6">
    <source>
        <dbReference type="Pfam" id="PF00636"/>
    </source>
</evidence>
<dbReference type="Pfam" id="PF00636">
    <property type="entry name" value="Ribonuclease_3"/>
    <property type="match status" value="1"/>
</dbReference>
<dbReference type="OrthoDB" id="46571at2"/>